<name>A0A5N6DRR7_ASPPA</name>
<feature type="domain" description="NAD-dependent epimerase/dehydratase" evidence="1">
    <location>
        <begin position="10"/>
        <end position="203"/>
    </location>
</feature>
<evidence type="ECO:0000259" key="1">
    <source>
        <dbReference type="Pfam" id="PF01370"/>
    </source>
</evidence>
<dbReference type="InterPro" id="IPR036291">
    <property type="entry name" value="NAD(P)-bd_dom_sf"/>
</dbReference>
<dbReference type="AlphaFoldDB" id="A0A5N6DRR7"/>
<dbReference type="CDD" id="cd08946">
    <property type="entry name" value="SDR_e"/>
    <property type="match status" value="1"/>
</dbReference>
<sequence>MEWNTISKRIIVTGGSGKAGQYIIGHLLAQGYSILNLDLNPLPPPLNEKVHTLKVDLTDNGQVHGALLSHFRLTEPFCEPHQQIPDAVIHLAGYARNMIVPDTETYRGNVLSFYNVIEAACRIGVKKIVLASSITVYGVTYAEGDVDYPSFPVDEDVDANPMDVYALSKVCGERTARSFARRFGNDIYVMRLGAVVAPDEFQERFQGYVERPEEYKVHGWAYTDARDIGRMFERCLVTDGLGFEIFNAVNDEITNFAESTMVFLGKMCPNTPITRQMEAREAPVTNRKMKRMLGFEQTCRWLDLYITAGNR</sequence>
<dbReference type="InterPro" id="IPR001509">
    <property type="entry name" value="Epimerase_deHydtase"/>
</dbReference>
<protein>
    <recommendedName>
        <fullName evidence="1">NAD-dependent epimerase/dehydratase domain-containing protein</fullName>
    </recommendedName>
</protein>
<evidence type="ECO:0000313" key="3">
    <source>
        <dbReference type="Proteomes" id="UP000326532"/>
    </source>
</evidence>
<reference evidence="2 3" key="1">
    <citation type="submission" date="2019-04" db="EMBL/GenBank/DDBJ databases">
        <title>Fungal friends and foes A comparative genomics study of 23 Aspergillus species from section Flavi.</title>
        <authorList>
            <consortium name="DOE Joint Genome Institute"/>
            <person name="Kjaerbolling I."/>
            <person name="Vesth T.C."/>
            <person name="Frisvad J.C."/>
            <person name="Nybo J.L."/>
            <person name="Theobald S."/>
            <person name="Kildgaard S."/>
            <person name="Petersen T.I."/>
            <person name="Kuo A."/>
            <person name="Sato A."/>
            <person name="Lyhne E.K."/>
            <person name="Kogle M.E."/>
            <person name="Wiebenga A."/>
            <person name="Kun R.S."/>
            <person name="Lubbers R.J."/>
            <person name="Makela M.R."/>
            <person name="Barry K."/>
            <person name="Chovatia M."/>
            <person name="Clum A."/>
            <person name="Daum C."/>
            <person name="Haridas S."/>
            <person name="He G."/>
            <person name="LaButti K."/>
            <person name="Lipzen A."/>
            <person name="Mondo S."/>
            <person name="Pangilinan J."/>
            <person name="Riley R."/>
            <person name="Salamov A."/>
            <person name="Simmons B.A."/>
            <person name="Magnuson J.K."/>
            <person name="Henrissat B."/>
            <person name="Mortensen U.H."/>
            <person name="Larsen T.O."/>
            <person name="De vries R.P."/>
            <person name="Grigoriev I.V."/>
            <person name="Machida M."/>
            <person name="Baker S.E."/>
            <person name="Andersen M.R."/>
        </authorList>
    </citation>
    <scope>NUCLEOTIDE SEQUENCE [LARGE SCALE GENOMIC DNA]</scope>
    <source>
        <strain evidence="2 3">CBS 117618</strain>
    </source>
</reference>
<dbReference type="EMBL" id="ML734954">
    <property type="protein sequence ID" value="KAB8207852.1"/>
    <property type="molecule type" value="Genomic_DNA"/>
</dbReference>
<dbReference type="SUPFAM" id="SSF51735">
    <property type="entry name" value="NAD(P)-binding Rossmann-fold domains"/>
    <property type="match status" value="1"/>
</dbReference>
<proteinExistence type="predicted"/>
<dbReference type="PANTHER" id="PTHR43103">
    <property type="entry name" value="NUCLEOSIDE-DIPHOSPHATE-SUGAR EPIMERASE"/>
    <property type="match status" value="1"/>
</dbReference>
<dbReference type="OMA" id="ATSKLCM"/>
<dbReference type="VEuPathDB" id="FungiDB:BDV34DRAFT_223052"/>
<dbReference type="Pfam" id="PF01370">
    <property type="entry name" value="Epimerase"/>
    <property type="match status" value="1"/>
</dbReference>
<organism evidence="2 3">
    <name type="scientific">Aspergillus parasiticus</name>
    <dbReference type="NCBI Taxonomy" id="5067"/>
    <lineage>
        <taxon>Eukaryota</taxon>
        <taxon>Fungi</taxon>
        <taxon>Dikarya</taxon>
        <taxon>Ascomycota</taxon>
        <taxon>Pezizomycotina</taxon>
        <taxon>Eurotiomycetes</taxon>
        <taxon>Eurotiomycetidae</taxon>
        <taxon>Eurotiales</taxon>
        <taxon>Aspergillaceae</taxon>
        <taxon>Aspergillus</taxon>
        <taxon>Aspergillus subgen. Circumdati</taxon>
    </lineage>
</organism>
<accession>A0A5N6DRR7</accession>
<gene>
    <name evidence="2" type="ORF">BDV34DRAFT_223052</name>
</gene>
<evidence type="ECO:0000313" key="2">
    <source>
        <dbReference type="EMBL" id="KAB8207852.1"/>
    </source>
</evidence>
<dbReference type="PANTHER" id="PTHR43103:SF6">
    <property type="entry name" value="PUTATIVE-RELATED"/>
    <property type="match status" value="1"/>
</dbReference>
<dbReference type="Proteomes" id="UP000326532">
    <property type="component" value="Unassembled WGS sequence"/>
</dbReference>
<keyword evidence="3" id="KW-1185">Reference proteome</keyword>
<dbReference type="Gene3D" id="3.40.50.720">
    <property type="entry name" value="NAD(P)-binding Rossmann-like Domain"/>
    <property type="match status" value="1"/>
</dbReference>